<comment type="catalytic activity">
    <reaction evidence="2">
        <text>2 GTP = 3',3'-c-di-GMP + 2 diphosphate</text>
        <dbReference type="Rhea" id="RHEA:24898"/>
        <dbReference type="ChEBI" id="CHEBI:33019"/>
        <dbReference type="ChEBI" id="CHEBI:37565"/>
        <dbReference type="ChEBI" id="CHEBI:58805"/>
        <dbReference type="EC" id="2.7.7.65"/>
    </reaction>
</comment>
<dbReference type="RefSeq" id="WP_130602098.1">
    <property type="nucleotide sequence ID" value="NZ_CP034759.1"/>
</dbReference>
<keyword evidence="6" id="KW-1185">Reference proteome</keyword>
<evidence type="ECO:0000256" key="1">
    <source>
        <dbReference type="ARBA" id="ARBA00012528"/>
    </source>
</evidence>
<dbReference type="InterPro" id="IPR029787">
    <property type="entry name" value="Nucleotide_cyclase"/>
</dbReference>
<proteinExistence type="predicted"/>
<dbReference type="NCBIfam" id="TIGR00254">
    <property type="entry name" value="GGDEF"/>
    <property type="match status" value="1"/>
</dbReference>
<keyword evidence="3" id="KW-1133">Transmembrane helix</keyword>
<dbReference type="PROSITE" id="PS50887">
    <property type="entry name" value="GGDEF"/>
    <property type="match status" value="1"/>
</dbReference>
<evidence type="ECO:0000313" key="5">
    <source>
        <dbReference type="EMBL" id="QBG36187.1"/>
    </source>
</evidence>
<dbReference type="SMART" id="SM00267">
    <property type="entry name" value="GGDEF"/>
    <property type="match status" value="1"/>
</dbReference>
<dbReference type="GO" id="GO:0005886">
    <property type="term" value="C:plasma membrane"/>
    <property type="evidence" value="ECO:0007669"/>
    <property type="project" value="TreeGrafter"/>
</dbReference>
<name>A0A4P6P9H8_9GAMM</name>
<evidence type="ECO:0000313" key="6">
    <source>
        <dbReference type="Proteomes" id="UP000290244"/>
    </source>
</evidence>
<evidence type="ECO:0000256" key="2">
    <source>
        <dbReference type="ARBA" id="ARBA00034247"/>
    </source>
</evidence>
<gene>
    <name evidence="5" type="ORF">EMK97_10905</name>
</gene>
<accession>A0A4P6P9H8</accession>
<feature type="transmembrane region" description="Helical" evidence="3">
    <location>
        <begin position="12"/>
        <end position="33"/>
    </location>
</feature>
<dbReference type="AlphaFoldDB" id="A0A4P6P9H8"/>
<reference evidence="5 6" key="1">
    <citation type="submission" date="2018-12" db="EMBL/GenBank/DDBJ databases">
        <title>Complete genome of Litorilituus sediminis.</title>
        <authorList>
            <person name="Liu A."/>
            <person name="Rong J."/>
        </authorList>
    </citation>
    <scope>NUCLEOTIDE SEQUENCE [LARGE SCALE GENOMIC DNA]</scope>
    <source>
        <strain evidence="5 6">JCM 17549</strain>
    </source>
</reference>
<dbReference type="Pfam" id="PF00990">
    <property type="entry name" value="GGDEF"/>
    <property type="match status" value="1"/>
</dbReference>
<evidence type="ECO:0000259" key="4">
    <source>
        <dbReference type="PROSITE" id="PS50887"/>
    </source>
</evidence>
<organism evidence="5 6">
    <name type="scientific">Litorilituus sediminis</name>
    <dbReference type="NCBI Taxonomy" id="718192"/>
    <lineage>
        <taxon>Bacteria</taxon>
        <taxon>Pseudomonadati</taxon>
        <taxon>Pseudomonadota</taxon>
        <taxon>Gammaproteobacteria</taxon>
        <taxon>Alteromonadales</taxon>
        <taxon>Colwelliaceae</taxon>
        <taxon>Litorilituus</taxon>
    </lineage>
</organism>
<dbReference type="OrthoDB" id="766410at2"/>
<feature type="domain" description="GGDEF" evidence="4">
    <location>
        <begin position="117"/>
        <end position="243"/>
    </location>
</feature>
<keyword evidence="3" id="KW-0472">Membrane</keyword>
<sequence>MPHYKYLHRSTLLRDAFWLVIINVIFLFIFAHYDVLELMFALSREYDDWELDELLPLSATLTISLVIFLYRRMKELGEITYAFEQLSKLDPLTQVLNRRAGQAQLANYVQRAEQGKQGFALVQLNIDNFKHINDLYGSSIGDEVLIKLVELLRKALPKASQLIRWHGDTFLIILPSQQRAIFQLANDIHSKVNTELLASLEKTTCSLGVAVWQPGMNSEHILHAAEDALFDAKNQGKNKLVFA</sequence>
<dbReference type="CDD" id="cd01949">
    <property type="entry name" value="GGDEF"/>
    <property type="match status" value="1"/>
</dbReference>
<dbReference type="KEGG" id="lsd:EMK97_10905"/>
<evidence type="ECO:0000256" key="3">
    <source>
        <dbReference type="SAM" id="Phobius"/>
    </source>
</evidence>
<protein>
    <recommendedName>
        <fullName evidence="1">diguanylate cyclase</fullName>
        <ecNumber evidence="1">2.7.7.65</ecNumber>
    </recommendedName>
</protein>
<feature type="transmembrane region" description="Helical" evidence="3">
    <location>
        <begin position="53"/>
        <end position="70"/>
    </location>
</feature>
<dbReference type="Gene3D" id="3.30.70.270">
    <property type="match status" value="1"/>
</dbReference>
<dbReference type="EC" id="2.7.7.65" evidence="1"/>
<dbReference type="InterPro" id="IPR050469">
    <property type="entry name" value="Diguanylate_Cyclase"/>
</dbReference>
<dbReference type="InterPro" id="IPR000160">
    <property type="entry name" value="GGDEF_dom"/>
</dbReference>
<dbReference type="EMBL" id="CP034759">
    <property type="protein sequence ID" value="QBG36187.1"/>
    <property type="molecule type" value="Genomic_DNA"/>
</dbReference>
<dbReference type="InterPro" id="IPR043128">
    <property type="entry name" value="Rev_trsase/Diguanyl_cyclase"/>
</dbReference>
<dbReference type="GO" id="GO:1902201">
    <property type="term" value="P:negative regulation of bacterial-type flagellum-dependent cell motility"/>
    <property type="evidence" value="ECO:0007669"/>
    <property type="project" value="TreeGrafter"/>
</dbReference>
<dbReference type="SUPFAM" id="SSF55073">
    <property type="entry name" value="Nucleotide cyclase"/>
    <property type="match status" value="1"/>
</dbReference>
<keyword evidence="3" id="KW-0812">Transmembrane</keyword>
<dbReference type="GO" id="GO:0052621">
    <property type="term" value="F:diguanylate cyclase activity"/>
    <property type="evidence" value="ECO:0007669"/>
    <property type="project" value="UniProtKB-EC"/>
</dbReference>
<dbReference type="Proteomes" id="UP000290244">
    <property type="component" value="Chromosome"/>
</dbReference>
<dbReference type="GO" id="GO:0043709">
    <property type="term" value="P:cell adhesion involved in single-species biofilm formation"/>
    <property type="evidence" value="ECO:0007669"/>
    <property type="project" value="TreeGrafter"/>
</dbReference>
<dbReference type="PANTHER" id="PTHR45138">
    <property type="entry name" value="REGULATORY COMPONENTS OF SENSORY TRANSDUCTION SYSTEM"/>
    <property type="match status" value="1"/>
</dbReference>
<dbReference type="PANTHER" id="PTHR45138:SF9">
    <property type="entry name" value="DIGUANYLATE CYCLASE DGCM-RELATED"/>
    <property type="match status" value="1"/>
</dbReference>